<evidence type="ECO:0000313" key="1">
    <source>
        <dbReference type="EMBL" id="KAJ8484585.1"/>
    </source>
</evidence>
<keyword evidence="2" id="KW-1185">Reference proteome</keyword>
<accession>A0AAV8PEW6</accession>
<reference evidence="1 2" key="1">
    <citation type="submission" date="2022-12" db="EMBL/GenBank/DDBJ databases">
        <title>Chromosome-scale assembly of the Ensete ventricosum genome.</title>
        <authorList>
            <person name="Dussert Y."/>
            <person name="Stocks J."/>
            <person name="Wendawek A."/>
            <person name="Woldeyes F."/>
            <person name="Nichols R.A."/>
            <person name="Borrell J.S."/>
        </authorList>
    </citation>
    <scope>NUCLEOTIDE SEQUENCE [LARGE SCALE GENOMIC DNA]</scope>
    <source>
        <strain evidence="2">cv. Maze</strain>
        <tissue evidence="1">Seeds</tissue>
    </source>
</reference>
<sequence>MLLGRVGCRSSISREWAGLGNEPGQILARVLMKGVSLKQPFVPLLTRERERERARRSAAALPFRLRLRRRGARSSSLSSWLQTRIAGNKNLGSFLINV</sequence>
<proteinExistence type="predicted"/>
<organism evidence="1 2">
    <name type="scientific">Ensete ventricosum</name>
    <name type="common">Abyssinian banana</name>
    <name type="synonym">Musa ensete</name>
    <dbReference type="NCBI Taxonomy" id="4639"/>
    <lineage>
        <taxon>Eukaryota</taxon>
        <taxon>Viridiplantae</taxon>
        <taxon>Streptophyta</taxon>
        <taxon>Embryophyta</taxon>
        <taxon>Tracheophyta</taxon>
        <taxon>Spermatophyta</taxon>
        <taxon>Magnoliopsida</taxon>
        <taxon>Liliopsida</taxon>
        <taxon>Zingiberales</taxon>
        <taxon>Musaceae</taxon>
        <taxon>Ensete</taxon>
    </lineage>
</organism>
<dbReference type="AlphaFoldDB" id="A0AAV8PEW6"/>
<gene>
    <name evidence="1" type="ORF">OPV22_017070</name>
</gene>
<comment type="caution">
    <text evidence="1">The sequence shown here is derived from an EMBL/GenBank/DDBJ whole genome shotgun (WGS) entry which is preliminary data.</text>
</comment>
<name>A0AAV8PEW6_ENSVE</name>
<dbReference type="Proteomes" id="UP001222027">
    <property type="component" value="Unassembled WGS sequence"/>
</dbReference>
<evidence type="ECO:0000313" key="2">
    <source>
        <dbReference type="Proteomes" id="UP001222027"/>
    </source>
</evidence>
<dbReference type="EMBL" id="JAQQAF010000005">
    <property type="protein sequence ID" value="KAJ8484585.1"/>
    <property type="molecule type" value="Genomic_DNA"/>
</dbReference>
<protein>
    <submittedName>
        <fullName evidence="1">Uncharacterized protein</fullName>
    </submittedName>
</protein>